<dbReference type="InterPro" id="IPR036388">
    <property type="entry name" value="WH-like_DNA-bd_sf"/>
</dbReference>
<dbReference type="InterPro" id="IPR007627">
    <property type="entry name" value="RNA_pol_sigma70_r2"/>
</dbReference>
<dbReference type="InterPro" id="IPR013324">
    <property type="entry name" value="RNA_pol_sigma_r3/r4-like"/>
</dbReference>
<dbReference type="PANTHER" id="PTHR43133">
    <property type="entry name" value="RNA POLYMERASE ECF-TYPE SIGMA FACTO"/>
    <property type="match status" value="1"/>
</dbReference>
<comment type="caution">
    <text evidence="7">The sequence shown here is derived from an EMBL/GenBank/DDBJ whole genome shotgun (WGS) entry which is preliminary data.</text>
</comment>
<dbReference type="Pfam" id="PF08281">
    <property type="entry name" value="Sigma70_r4_2"/>
    <property type="match status" value="1"/>
</dbReference>
<keyword evidence="4" id="KW-0804">Transcription</keyword>
<organism evidence="7 8">
    <name type="scientific">Catenovulum sediminis</name>
    <dbReference type="NCBI Taxonomy" id="1740262"/>
    <lineage>
        <taxon>Bacteria</taxon>
        <taxon>Pseudomonadati</taxon>
        <taxon>Pseudomonadota</taxon>
        <taxon>Gammaproteobacteria</taxon>
        <taxon>Alteromonadales</taxon>
        <taxon>Alteromonadaceae</taxon>
        <taxon>Catenovulum</taxon>
    </lineage>
</organism>
<gene>
    <name evidence="7" type="ORF">ABS311_02800</name>
</gene>
<dbReference type="Gene3D" id="1.10.10.10">
    <property type="entry name" value="Winged helix-like DNA-binding domain superfamily/Winged helix DNA-binding domain"/>
    <property type="match status" value="1"/>
</dbReference>
<feature type="domain" description="RNA polymerase sigma-70 region 2" evidence="5">
    <location>
        <begin position="37"/>
        <end position="102"/>
    </location>
</feature>
<dbReference type="Proteomes" id="UP001467690">
    <property type="component" value="Unassembled WGS sequence"/>
</dbReference>
<dbReference type="Gene3D" id="1.10.1740.10">
    <property type="match status" value="1"/>
</dbReference>
<evidence type="ECO:0000259" key="6">
    <source>
        <dbReference type="Pfam" id="PF08281"/>
    </source>
</evidence>
<proteinExistence type="inferred from homology"/>
<dbReference type="InterPro" id="IPR013325">
    <property type="entry name" value="RNA_pol_sigma_r2"/>
</dbReference>
<reference evidence="7 8" key="1">
    <citation type="submission" date="2024-06" db="EMBL/GenBank/DDBJ databases">
        <authorList>
            <person name="Chen R.Y."/>
        </authorList>
    </citation>
    <scope>NUCLEOTIDE SEQUENCE [LARGE SCALE GENOMIC DNA]</scope>
    <source>
        <strain evidence="7 8">D2</strain>
    </source>
</reference>
<keyword evidence="8" id="KW-1185">Reference proteome</keyword>
<dbReference type="SUPFAM" id="SSF88659">
    <property type="entry name" value="Sigma3 and sigma4 domains of RNA polymerase sigma factors"/>
    <property type="match status" value="1"/>
</dbReference>
<evidence type="ECO:0000313" key="8">
    <source>
        <dbReference type="Proteomes" id="UP001467690"/>
    </source>
</evidence>
<dbReference type="RefSeq" id="WP_143873072.1">
    <property type="nucleotide sequence ID" value="NZ_CP041661.1"/>
</dbReference>
<protein>
    <submittedName>
        <fullName evidence="7">Sigma-70 family RNA polymerase sigma factor</fullName>
    </submittedName>
</protein>
<feature type="domain" description="RNA polymerase sigma factor 70 region 4 type 2" evidence="6">
    <location>
        <begin position="136"/>
        <end position="187"/>
    </location>
</feature>
<dbReference type="SUPFAM" id="SSF88946">
    <property type="entry name" value="Sigma2 domain of RNA polymerase sigma factors"/>
    <property type="match status" value="1"/>
</dbReference>
<comment type="similarity">
    <text evidence="1">Belongs to the sigma-70 factor family. ECF subfamily.</text>
</comment>
<dbReference type="NCBIfam" id="TIGR02937">
    <property type="entry name" value="sigma70-ECF"/>
    <property type="match status" value="1"/>
</dbReference>
<evidence type="ECO:0000256" key="3">
    <source>
        <dbReference type="ARBA" id="ARBA00023082"/>
    </source>
</evidence>
<dbReference type="EMBL" id="JBELOE010000067">
    <property type="protein sequence ID" value="MER2490811.1"/>
    <property type="molecule type" value="Genomic_DNA"/>
</dbReference>
<dbReference type="InterPro" id="IPR013249">
    <property type="entry name" value="RNA_pol_sigma70_r4_t2"/>
</dbReference>
<evidence type="ECO:0000313" key="7">
    <source>
        <dbReference type="EMBL" id="MER2490811.1"/>
    </source>
</evidence>
<accession>A0ABV1RDF4</accession>
<evidence type="ECO:0000256" key="4">
    <source>
        <dbReference type="ARBA" id="ARBA00023163"/>
    </source>
</evidence>
<sequence>MTAVKANAQAGIQADSVDDINLIDRVRSGETNAYSHLVKRYECSVRAALRVRLHDTSEAEDLAQETFITAYNKLNEFDESRPFGAWVRGIAINLLKNHIRKLKPLTIGSDSELELMINEQIDTHYTADNEVASVNALQDCMSKLTDKVKQLILEHYGEGFSIAELTRKHGVRHSAMTMRMFRIRQKLRECIENNLKEYS</sequence>
<dbReference type="PANTHER" id="PTHR43133:SF51">
    <property type="entry name" value="RNA POLYMERASE SIGMA FACTOR"/>
    <property type="match status" value="1"/>
</dbReference>
<dbReference type="Pfam" id="PF04542">
    <property type="entry name" value="Sigma70_r2"/>
    <property type="match status" value="1"/>
</dbReference>
<evidence type="ECO:0000256" key="2">
    <source>
        <dbReference type="ARBA" id="ARBA00023015"/>
    </source>
</evidence>
<dbReference type="InterPro" id="IPR039425">
    <property type="entry name" value="RNA_pol_sigma-70-like"/>
</dbReference>
<name>A0ABV1RDF4_9ALTE</name>
<keyword evidence="3" id="KW-0731">Sigma factor</keyword>
<evidence type="ECO:0000256" key="1">
    <source>
        <dbReference type="ARBA" id="ARBA00010641"/>
    </source>
</evidence>
<dbReference type="InterPro" id="IPR014284">
    <property type="entry name" value="RNA_pol_sigma-70_dom"/>
</dbReference>
<evidence type="ECO:0000259" key="5">
    <source>
        <dbReference type="Pfam" id="PF04542"/>
    </source>
</evidence>
<keyword evidence="2" id="KW-0805">Transcription regulation</keyword>